<organism evidence="1 2">
    <name type="scientific">Pangasius djambal</name>
    <dbReference type="NCBI Taxonomy" id="1691987"/>
    <lineage>
        <taxon>Eukaryota</taxon>
        <taxon>Metazoa</taxon>
        <taxon>Chordata</taxon>
        <taxon>Craniata</taxon>
        <taxon>Vertebrata</taxon>
        <taxon>Euteleostomi</taxon>
        <taxon>Actinopterygii</taxon>
        <taxon>Neopterygii</taxon>
        <taxon>Teleostei</taxon>
        <taxon>Ostariophysi</taxon>
        <taxon>Siluriformes</taxon>
        <taxon>Pangasiidae</taxon>
        <taxon>Pangasius</taxon>
    </lineage>
</organism>
<evidence type="ECO:0000313" key="1">
    <source>
        <dbReference type="EMBL" id="MCJ8746005.1"/>
    </source>
</evidence>
<evidence type="ECO:0000313" key="2">
    <source>
        <dbReference type="Proteomes" id="UP000830395"/>
    </source>
</evidence>
<dbReference type="EMBL" id="CM040997">
    <property type="protein sequence ID" value="MCJ8746005.1"/>
    <property type="molecule type" value="Genomic_DNA"/>
</dbReference>
<accession>A0ACC5ZCV4</accession>
<protein>
    <submittedName>
        <fullName evidence="1">Uncharacterized protein</fullName>
    </submittedName>
</protein>
<reference evidence="1" key="1">
    <citation type="submission" date="2020-02" db="EMBL/GenBank/DDBJ databases">
        <title>Genome sequencing of the panga catfish, Pangasius djambal.</title>
        <authorList>
            <person name="Wen M."/>
            <person name="Zahm M."/>
            <person name="Roques C."/>
            <person name="Cabau C."/>
            <person name="Klopp C."/>
            <person name="Donnadieu C."/>
            <person name="Jouanno E."/>
            <person name="Avarre J.-C."/>
            <person name="Campet M."/>
            <person name="Ha T."/>
            <person name="Dugue R."/>
            <person name="Lampietro C."/>
            <person name="Louis A."/>
            <person name="Herpin A."/>
            <person name="Echchiki A."/>
            <person name="Berthelot C."/>
            <person name="Parey E."/>
            <person name="Roest-Crollius H."/>
            <person name="Braasch I."/>
            <person name="Postlethwait J.H."/>
            <person name="Bobe J."/>
            <person name="Montfort J."/>
            <person name="Bouchez O."/>
            <person name="Begum T."/>
            <person name="Schartl M."/>
            <person name="Gustiano R."/>
            <person name="Guiguen Y."/>
        </authorList>
    </citation>
    <scope>NUCLEOTIDE SEQUENCE</scope>
    <source>
        <strain evidence="1">Pdj_M5554</strain>
    </source>
</reference>
<proteinExistence type="predicted"/>
<dbReference type="Proteomes" id="UP000830395">
    <property type="component" value="Chromosome 23"/>
</dbReference>
<comment type="caution">
    <text evidence="1">The sequence shown here is derived from an EMBL/GenBank/DDBJ whole genome shotgun (WGS) entry which is preliminary data.</text>
</comment>
<gene>
    <name evidence="1" type="ORF">PDJAM_G00136830</name>
</gene>
<keyword evidence="2" id="KW-1185">Reference proteome</keyword>
<name>A0ACC5ZCV4_9TELE</name>
<sequence>MMAEDSRLGSADRGNFGTLQDQRSLKRRHDGDEDESLSPNKKLDTGEGHSQKVATHYNSLQERGLVERSKSRIVHMRNFNNWLKSVLIGEILDTVRRDRREVCVLDLGCGKGGDLLKWRKGRISKLVCADIAGVSVEQCQQRYADMKKRSHPSERIFTAEFITADCSRIIISMSPSFQSPQLSARKSNFISQPRVKTLSCELQMLLKTNIFSEK</sequence>